<evidence type="ECO:0000259" key="6">
    <source>
        <dbReference type="PROSITE" id="PS51007"/>
    </source>
</evidence>
<dbReference type="InterPro" id="IPR011042">
    <property type="entry name" value="6-blade_b-propeller_TolB-like"/>
</dbReference>
<dbReference type="InterPro" id="IPR013783">
    <property type="entry name" value="Ig-like_fold"/>
</dbReference>
<gene>
    <name evidence="7" type="ORF">EGM88_13050</name>
</gene>
<dbReference type="Pfam" id="PF18911">
    <property type="entry name" value="PKD_4"/>
    <property type="match status" value="1"/>
</dbReference>
<evidence type="ECO:0000256" key="2">
    <source>
        <dbReference type="ARBA" id="ARBA00022723"/>
    </source>
</evidence>
<dbReference type="SUPFAM" id="SSF52317">
    <property type="entry name" value="Class I glutamine amidotransferase-like"/>
    <property type="match status" value="1"/>
</dbReference>
<dbReference type="InterPro" id="IPR012938">
    <property type="entry name" value="Glc/Sorbosone_DH"/>
</dbReference>
<keyword evidence="1 4" id="KW-0349">Heme</keyword>
<evidence type="ECO:0000313" key="8">
    <source>
        <dbReference type="Proteomes" id="UP000270856"/>
    </source>
</evidence>
<dbReference type="InterPro" id="IPR009056">
    <property type="entry name" value="Cyt_c-like_dom"/>
</dbReference>
<keyword evidence="3 4" id="KW-0408">Iron</keyword>
<dbReference type="InterPro" id="IPR022409">
    <property type="entry name" value="PKD/Chitinase_dom"/>
</dbReference>
<sequence length="1115" mass="125952">MKSTLKLIAIITLILAFSCTPKSKDKKVLVFTKTAGFKHGSIPSGIKAIIKIGAEHGFLVDTTDNSNWFTEEKLKNYSAVIFLNTTGDVLNQSQQSNFERYIQAGGGFVGIHAASDTEYDWPWYGNLVGAYFVNHPKIQEATLNVTDITHISTQHLKSTWVKTDEWYNFKDINPNINVLLKIDENSYSGGTNANNHPMSWYHNYDGGRAFYTGIGHTNETYQDSLFLSHLSGGIQYAIGDNILDYGKATTEKIPNENRFVKTVLDFNLDEPMELDEVPGKGILFIERRGNIKFFDFKENKTKEIAKIDVFYGNEDGLLGLAVDPNFEQNNWIYLFYSKPGDEPLQHVSRFDLVNNELHLNSEKILLEIPVIRECCHSGGVLEFGPDGNLFIGIGDNTNPFESNGYAPIDEREGRALWDAQKSAANSNDLRGKILRIKPEPDGTYSIPEGNLFSKGTPKTRPEIYIMGNRNPFRLSIDSKTGFLYWGDVGPDAGKDNPNRGPKGMGEFDQAREAGFYGWPYTRGNNQAYNDFDFATNTSGPKFDPNDIINNSPHNTGIQKLPPIKESQIWYSYDASEEFPWLGIGGVNPMSGPVFHKDDFPNAKSTFPEYFENKLFVYEWMRDWIYIVTLDDEYNYVKADAFMPSTEFSHPMDMIFGSDGNLYTLEYGQAWNKRNMDARLSRIEYIEGNRKPIATIENDHTIGGEPLTVKFRGDKSEDYDNDELTYEWSYNNKVQSTEKNPTFTFDKIGTYNVELKVTDQFGESSTAISKILVGNDIPEIEITTNNSNPYYWKGRSVNYSISVTDKQDGSTLNNTIDHKNVKVSLNYIPQGKDIVKATIGHQQIIDPEGKTIIENGDCKACHAIDTKVNGPSYKEIANKYSKKDIGYLIDKILNGGSGVWGETMMVAHPTLSTSDANKIVDYILSLKLESNTTKLLPLDGTLTFNEHNNKDKNGVYILTVTYKDKGKKGLENAELIARKQLVFKSPYIETQKANEKSEGLNNWKAKDSQVLGGIKDNTFLKFNKIDFNGLKSIDFSAYFAQNYNYNGTIELRIGSKTGKLIGKTNLNYFNKKDSKIKNYNIKIVPTNEVADLFLVFKNKTNKKQYICNAHALQLNY</sequence>
<dbReference type="Pfam" id="PF06283">
    <property type="entry name" value="ThuA"/>
    <property type="match status" value="1"/>
</dbReference>
<protein>
    <submittedName>
        <fullName evidence="7">Carbohydrate-binding protein</fullName>
    </submittedName>
</protein>
<dbReference type="GO" id="GO:0009055">
    <property type="term" value="F:electron transfer activity"/>
    <property type="evidence" value="ECO:0007669"/>
    <property type="project" value="InterPro"/>
</dbReference>
<dbReference type="Gene3D" id="2.120.10.30">
    <property type="entry name" value="TolB, C-terminal domain"/>
    <property type="match status" value="1"/>
</dbReference>
<dbReference type="GO" id="GO:0030246">
    <property type="term" value="F:carbohydrate binding"/>
    <property type="evidence" value="ECO:0007669"/>
    <property type="project" value="InterPro"/>
</dbReference>
<dbReference type="InterPro" id="IPR036909">
    <property type="entry name" value="Cyt_c-like_dom_sf"/>
</dbReference>
<dbReference type="PROSITE" id="PS50093">
    <property type="entry name" value="PKD"/>
    <property type="match status" value="1"/>
</dbReference>
<dbReference type="PROSITE" id="PS51257">
    <property type="entry name" value="PROKAR_LIPOPROTEIN"/>
    <property type="match status" value="1"/>
</dbReference>
<dbReference type="InterPro" id="IPR005084">
    <property type="entry name" value="CBM6"/>
</dbReference>
<dbReference type="Proteomes" id="UP000270856">
    <property type="component" value="Unassembled WGS sequence"/>
</dbReference>
<dbReference type="Gene3D" id="2.60.40.10">
    <property type="entry name" value="Immunoglobulins"/>
    <property type="match status" value="1"/>
</dbReference>
<dbReference type="SUPFAM" id="SSF50952">
    <property type="entry name" value="Soluble quinoprotein glucose dehydrogenase"/>
    <property type="match status" value="1"/>
</dbReference>
<dbReference type="InterPro" id="IPR000601">
    <property type="entry name" value="PKD_dom"/>
</dbReference>
<dbReference type="GO" id="GO:0046872">
    <property type="term" value="F:metal ion binding"/>
    <property type="evidence" value="ECO:0007669"/>
    <property type="project" value="UniProtKB-KW"/>
</dbReference>
<dbReference type="InterPro" id="IPR011041">
    <property type="entry name" value="Quinoprot_gluc/sorb_DH_b-prop"/>
</dbReference>
<dbReference type="PANTHER" id="PTHR40469:SF2">
    <property type="entry name" value="GALACTOSE-BINDING DOMAIN-LIKE SUPERFAMILY PROTEIN"/>
    <property type="match status" value="1"/>
</dbReference>
<dbReference type="Gene3D" id="3.40.50.880">
    <property type="match status" value="1"/>
</dbReference>
<dbReference type="SMART" id="SM00089">
    <property type="entry name" value="PKD"/>
    <property type="match status" value="1"/>
</dbReference>
<dbReference type="InterPro" id="IPR029062">
    <property type="entry name" value="Class_I_gatase-like"/>
</dbReference>
<dbReference type="InterPro" id="IPR035986">
    <property type="entry name" value="PKD_dom_sf"/>
</dbReference>
<keyword evidence="8" id="KW-1185">Reference proteome</keyword>
<dbReference type="RefSeq" id="WP_123898863.1">
    <property type="nucleotide sequence ID" value="NZ_RPFJ01000030.1"/>
</dbReference>
<dbReference type="Gene3D" id="1.10.760.10">
    <property type="entry name" value="Cytochrome c-like domain"/>
    <property type="match status" value="1"/>
</dbReference>
<evidence type="ECO:0000259" key="5">
    <source>
        <dbReference type="PROSITE" id="PS50093"/>
    </source>
</evidence>
<dbReference type="Pfam" id="PF03422">
    <property type="entry name" value="CBM_6"/>
    <property type="match status" value="1"/>
</dbReference>
<evidence type="ECO:0000313" key="7">
    <source>
        <dbReference type="EMBL" id="RPD93424.1"/>
    </source>
</evidence>
<dbReference type="Pfam" id="PF00034">
    <property type="entry name" value="Cytochrom_C"/>
    <property type="match status" value="1"/>
</dbReference>
<organism evidence="7 8">
    <name type="scientific">Aureibaculum marinum</name>
    <dbReference type="NCBI Taxonomy" id="2487930"/>
    <lineage>
        <taxon>Bacteria</taxon>
        <taxon>Pseudomonadati</taxon>
        <taxon>Bacteroidota</taxon>
        <taxon>Flavobacteriia</taxon>
        <taxon>Flavobacteriales</taxon>
        <taxon>Flavobacteriaceae</taxon>
        <taxon>Aureibaculum</taxon>
    </lineage>
</organism>
<evidence type="ECO:0000256" key="1">
    <source>
        <dbReference type="ARBA" id="ARBA00022617"/>
    </source>
</evidence>
<dbReference type="Gene3D" id="2.60.120.260">
    <property type="entry name" value="Galactose-binding domain-like"/>
    <property type="match status" value="1"/>
</dbReference>
<accession>A0A3N4NAS8</accession>
<feature type="domain" description="PKD" evidence="5">
    <location>
        <begin position="691"/>
        <end position="772"/>
    </location>
</feature>
<proteinExistence type="predicted"/>
<evidence type="ECO:0000256" key="3">
    <source>
        <dbReference type="ARBA" id="ARBA00023004"/>
    </source>
</evidence>
<comment type="caution">
    <text evidence="7">The sequence shown here is derived from an EMBL/GenBank/DDBJ whole genome shotgun (WGS) entry which is preliminary data.</text>
</comment>
<dbReference type="CDD" id="cd04084">
    <property type="entry name" value="CBM6_xylanase-like"/>
    <property type="match status" value="1"/>
</dbReference>
<reference evidence="7 8" key="1">
    <citation type="submission" date="2018-11" db="EMBL/GenBank/DDBJ databases">
        <title>Aureibaculum marinum gen. nov., sp. nov., a member of the family Flavobacteriaceae isolated from the Bohai Sea.</title>
        <authorList>
            <person name="Ji X."/>
        </authorList>
    </citation>
    <scope>NUCLEOTIDE SEQUENCE [LARGE SCALE GENOMIC DNA]</scope>
    <source>
        <strain evidence="7 8">BH-SD17</strain>
    </source>
</reference>
<dbReference type="Pfam" id="PF07995">
    <property type="entry name" value="GSDH"/>
    <property type="match status" value="1"/>
</dbReference>
<feature type="domain" description="Cytochrome c" evidence="6">
    <location>
        <begin position="825"/>
        <end position="926"/>
    </location>
</feature>
<dbReference type="AlphaFoldDB" id="A0A3N4NAS8"/>
<keyword evidence="2 4" id="KW-0479">Metal-binding</keyword>
<dbReference type="SUPFAM" id="SSF46626">
    <property type="entry name" value="Cytochrome c"/>
    <property type="match status" value="1"/>
</dbReference>
<dbReference type="InterPro" id="IPR029010">
    <property type="entry name" value="ThuA-like"/>
</dbReference>
<dbReference type="OrthoDB" id="9816308at2"/>
<dbReference type="CDD" id="cd00146">
    <property type="entry name" value="PKD"/>
    <property type="match status" value="1"/>
</dbReference>
<name>A0A3N4NAS8_9FLAO</name>
<dbReference type="SUPFAM" id="SSF49299">
    <property type="entry name" value="PKD domain"/>
    <property type="match status" value="1"/>
</dbReference>
<dbReference type="GO" id="GO:0020037">
    <property type="term" value="F:heme binding"/>
    <property type="evidence" value="ECO:0007669"/>
    <property type="project" value="InterPro"/>
</dbReference>
<dbReference type="EMBL" id="RPFJ01000030">
    <property type="protein sequence ID" value="RPD93424.1"/>
    <property type="molecule type" value="Genomic_DNA"/>
</dbReference>
<dbReference type="PANTHER" id="PTHR40469">
    <property type="entry name" value="SECRETED GLYCOSYL HYDROLASE"/>
    <property type="match status" value="1"/>
</dbReference>
<evidence type="ECO:0000256" key="4">
    <source>
        <dbReference type="PROSITE-ProRule" id="PRU00433"/>
    </source>
</evidence>
<dbReference type="PROSITE" id="PS51007">
    <property type="entry name" value="CYTC"/>
    <property type="match status" value="1"/>
</dbReference>